<proteinExistence type="predicted"/>
<dbReference type="Proteomes" id="UP000315783">
    <property type="component" value="Unassembled WGS sequence"/>
</dbReference>
<reference evidence="1 2" key="1">
    <citation type="journal article" date="2019" name="Appl. Microbiol. Biotechnol.">
        <title>Genome sequence of Isaria javanica and comparative genome analysis insights into family S53 peptidase evolution in fungal entomopathogens.</title>
        <authorList>
            <person name="Lin R."/>
            <person name="Zhang X."/>
            <person name="Xin B."/>
            <person name="Zou M."/>
            <person name="Gao Y."/>
            <person name="Qin F."/>
            <person name="Hu Q."/>
            <person name="Xie B."/>
            <person name="Cheng X."/>
        </authorList>
    </citation>
    <scope>NUCLEOTIDE SEQUENCE [LARGE SCALE GENOMIC DNA]</scope>
    <source>
        <strain evidence="1 2">IJ1G</strain>
    </source>
</reference>
<gene>
    <name evidence="1" type="ORF">IF1G_02496</name>
</gene>
<name>A0A545V9K9_9HYPO</name>
<dbReference type="EMBL" id="SPUK01000003">
    <property type="protein sequence ID" value="TQV98416.1"/>
    <property type="molecule type" value="Genomic_DNA"/>
</dbReference>
<accession>A0A545V9K9</accession>
<organism evidence="1 2">
    <name type="scientific">Cordyceps javanica</name>
    <dbReference type="NCBI Taxonomy" id="43265"/>
    <lineage>
        <taxon>Eukaryota</taxon>
        <taxon>Fungi</taxon>
        <taxon>Dikarya</taxon>
        <taxon>Ascomycota</taxon>
        <taxon>Pezizomycotina</taxon>
        <taxon>Sordariomycetes</taxon>
        <taxon>Hypocreomycetidae</taxon>
        <taxon>Hypocreales</taxon>
        <taxon>Cordycipitaceae</taxon>
        <taxon>Cordyceps</taxon>
    </lineage>
</organism>
<dbReference type="AlphaFoldDB" id="A0A545V9K9"/>
<evidence type="ECO:0000313" key="2">
    <source>
        <dbReference type="Proteomes" id="UP000315783"/>
    </source>
</evidence>
<protein>
    <submittedName>
        <fullName evidence="1">Uncharacterized protein</fullName>
    </submittedName>
</protein>
<evidence type="ECO:0000313" key="1">
    <source>
        <dbReference type="EMBL" id="TQV98416.1"/>
    </source>
</evidence>
<comment type="caution">
    <text evidence="1">The sequence shown here is derived from an EMBL/GenBank/DDBJ whole genome shotgun (WGS) entry which is preliminary data.</text>
</comment>
<keyword evidence="2" id="KW-1185">Reference proteome</keyword>
<sequence length="74" mass="8578">MTRVLTDADYKLAVRITYRLCKYMLLVFMRHPRYWNSECAAKLLLIPSSIPESISPVTIPHANSFPLLLWALNN</sequence>